<evidence type="ECO:0000313" key="2">
    <source>
        <dbReference type="Proteomes" id="UP000031668"/>
    </source>
</evidence>
<dbReference type="OrthoDB" id="443634at2759"/>
<accession>A0A0C2N7D6</accession>
<gene>
    <name evidence="1" type="ORF">RF11_08657</name>
</gene>
<evidence type="ECO:0000313" key="1">
    <source>
        <dbReference type="EMBL" id="KII72235.1"/>
    </source>
</evidence>
<keyword evidence="2" id="KW-1185">Reference proteome</keyword>
<comment type="caution">
    <text evidence="1">The sequence shown here is derived from an EMBL/GenBank/DDBJ whole genome shotgun (WGS) entry which is preliminary data.</text>
</comment>
<dbReference type="SUPFAM" id="SSF110296">
    <property type="entry name" value="Oligoxyloglucan reducing end-specific cellobiohydrolase"/>
    <property type="match status" value="1"/>
</dbReference>
<sequence length="182" mass="21398">MNDGRRFTPMFLRSGKPGFVNGLSQVILNMPCMYKEDENFPKEWISIFEATYTYDAIVYRSYLVSYDAGLNWKMIPFPNYRPRILNNGGIIFGISFSNNTIIYSFDEGNTYYSADIFEEEELFLGIVRIGFLQKEYITIIAATVKNHTWVFTQTNFSNILSDYVVNIRIYMSKRRLHFLERS</sequence>
<protein>
    <recommendedName>
        <fullName evidence="3">Sortilin N-terminal domain-containing protein</fullName>
    </recommendedName>
</protein>
<proteinExistence type="predicted"/>
<dbReference type="EMBL" id="JWZT01001317">
    <property type="protein sequence ID" value="KII72235.1"/>
    <property type="molecule type" value="Genomic_DNA"/>
</dbReference>
<evidence type="ECO:0008006" key="3">
    <source>
        <dbReference type="Google" id="ProtNLM"/>
    </source>
</evidence>
<reference evidence="1 2" key="1">
    <citation type="journal article" date="2014" name="Genome Biol. Evol.">
        <title>The genome of the myxosporean Thelohanellus kitauei shows adaptations to nutrient acquisition within its fish host.</title>
        <authorList>
            <person name="Yang Y."/>
            <person name="Xiong J."/>
            <person name="Zhou Z."/>
            <person name="Huo F."/>
            <person name="Miao W."/>
            <person name="Ran C."/>
            <person name="Liu Y."/>
            <person name="Zhang J."/>
            <person name="Feng J."/>
            <person name="Wang M."/>
            <person name="Wang M."/>
            <person name="Wang L."/>
            <person name="Yao B."/>
        </authorList>
    </citation>
    <scope>NUCLEOTIDE SEQUENCE [LARGE SCALE GENOMIC DNA]</scope>
    <source>
        <strain evidence="1">Wuqing</strain>
    </source>
</reference>
<organism evidence="1 2">
    <name type="scientific">Thelohanellus kitauei</name>
    <name type="common">Myxosporean</name>
    <dbReference type="NCBI Taxonomy" id="669202"/>
    <lineage>
        <taxon>Eukaryota</taxon>
        <taxon>Metazoa</taxon>
        <taxon>Cnidaria</taxon>
        <taxon>Myxozoa</taxon>
        <taxon>Myxosporea</taxon>
        <taxon>Bivalvulida</taxon>
        <taxon>Platysporina</taxon>
        <taxon>Myxobolidae</taxon>
        <taxon>Thelohanellus</taxon>
    </lineage>
</organism>
<name>A0A0C2N7D6_THEKT</name>
<dbReference type="AlphaFoldDB" id="A0A0C2N7D6"/>
<dbReference type="Proteomes" id="UP000031668">
    <property type="component" value="Unassembled WGS sequence"/>
</dbReference>